<evidence type="ECO:0000256" key="1">
    <source>
        <dbReference type="ARBA" id="ARBA00007735"/>
    </source>
</evidence>
<sequence>MQAPLNTHTVQSHSVSHMTINAHLRFKLPPLAYTSQTNVQSVSPIHSNRCLTRAIIGPRDCRRQIVSWRAVWLLYRALRNLKGPQAVIVTRLRRLVLHVHTEAVQAALAKHKERKMAVPMPSKRRSLVVQTSMDAYTPPGTQLAEISGGGGGTSSSREGSIIMEHWISRAIHGTSSTTTTTSSTASSSSSSTRSGGSGAAGGRLADVLAQHVHISAQHHHLRHHHHHHHHHHKTGRRPRRHVVSEMLVLHPSPRLPPEGVPVSSRVSAKIQQLVNTLKRPKRPPLREFFVDDFEELLEVQQPDPNQPKAEGAQMVAMRGEQLGVVTNWPPSLEAALQRWGTISPKAPCLTTMDTNGKPLYVLTYGKLWSRSVKVAYNLLHKLGTKQEPLVRPGDRVALVFPNNDPAAFMTAFYGCLLAEVVPVPIEVPLTRKDAGSQQIGFLLGSCGVTVALTSDACHKGLPKSPTGEIPQFKGWPKVLWFVTESKHLSKPPRDWFPLIKDANQDTAYIEYKTCKDGSVLGVTVMRIAMLTHCQALTQSCSYTEAETIVNVLDFKKDAGLWHAVLTSVMNMMHVISIPYALMKVNPLSWIQKVCQYKAKVACVKSRDMHWALVAHRDQRDVNLSALRMLVVADGSNPFFQNCCRFKNITHKNFCSCRGVLSMQGLSHGVIRVDSEEKLSVLTLQDVGSVMPGAVMCVVKPEGVPSLCKTDEIGELCVCSVATGTAYYGLAGMTKNTFEVFPVSNSGAPVSEFPFTRTGLLGFIGPAGLIFVAGKMDGLMVVGGRRHNADDIVATALAVEPMKFVYRGRIAVFSITVLHDERIVVVAEQRPDSTEEDSFQWMSRVLQAIDGIHQVGVYCLALVPSNTLPKTPLGGIHLSETKQLFLEGALHPCNVLMCPHTCVTNLPKPRQKQPGGIGPASVMVGNLVSGKRIAQASGRDLGQIEDNDQARKVCFLFLSEVLQWRAQTTPDHVLYTLLNSRGTIASSLTCVQLHKRAEKIAAMLAERGHLQDGDHVALVYPPGIDLIVAFYGCLYAGCVPITVRPPHLQNIATTLPTVKMIVEVSRSACVMTTQLISKLLRSKEASAAVDVRTWPPVLDTDDLPKKKPPLLYKPSNPDTLAYLDFSVSTTGMLAGVKMSHTATSAFCRSIKLQCELYPSREVAICLDPYCGLGFVLWCLCSVYSGHQSILIPPSELEVNPALWLSAVSQYKVRDTFCSYSVMELCTKGLGLQTDSLKSRGLDLSRVRTCVVVAEERPRIALTQSFSKLFKDLGLHPRAVSTSFGCRVNLAICLQGTSGPDPTTVYVDMRALRHDRVRLVERGSPHSLPLMESGKILPGVRIIIANPETKGPMGESHLGEIWVQSGHNASGYFTVYGDEALQSDHFNSRLSFGDTQTVWARTGYLGFLRRTELTDASGERHDALYVVGALEEAMELRGMRYHPIDIETSVIRTHKSITECAVFTWTNLLVVVVELDGSEQEALDLVPLVTNVVLEEHYLIVGVVVVVDIGVIPINSRGEKQRMHLRDGFLADQLDPIYVAYNM</sequence>
<dbReference type="SUPFAM" id="SSF56801">
    <property type="entry name" value="Acetyl-CoA synthetase-like"/>
    <property type="match status" value="2"/>
</dbReference>
<keyword evidence="6" id="KW-1185">Reference proteome</keyword>
<dbReference type="InterPro" id="IPR045851">
    <property type="entry name" value="AMP-bd_C_sf"/>
</dbReference>
<dbReference type="Pfam" id="PF00501">
    <property type="entry name" value="AMP-binding"/>
    <property type="match status" value="2"/>
</dbReference>
<reference evidence="5" key="1">
    <citation type="submission" date="2021-04" db="EMBL/GenBank/DDBJ databases">
        <authorList>
            <consortium name="Wellcome Sanger Institute Data Sharing"/>
        </authorList>
    </citation>
    <scope>NUCLEOTIDE SEQUENCE [LARGE SCALE GENOMIC DNA]</scope>
</reference>
<dbReference type="InterPro" id="IPR000873">
    <property type="entry name" value="AMP-dep_synth/lig_dom"/>
</dbReference>
<feature type="domain" description="AMP-dependent synthetase/ligase" evidence="3">
    <location>
        <begin position="346"/>
        <end position="727"/>
    </location>
</feature>
<feature type="domain" description="AMP-binding enzyme C-terminal" evidence="4">
    <location>
        <begin position="1430"/>
        <end position="1532"/>
    </location>
</feature>
<evidence type="ECO:0000313" key="6">
    <source>
        <dbReference type="Proteomes" id="UP000472264"/>
    </source>
</evidence>
<dbReference type="Gene3D" id="3.40.50.12780">
    <property type="entry name" value="N-terminal domain of ligase-like"/>
    <property type="match status" value="2"/>
</dbReference>
<evidence type="ECO:0000256" key="2">
    <source>
        <dbReference type="SAM" id="MobiDB-lite"/>
    </source>
</evidence>
<proteinExistence type="inferred from homology"/>
<reference evidence="5" key="2">
    <citation type="submission" date="2025-08" db="UniProtKB">
        <authorList>
            <consortium name="Ensembl"/>
        </authorList>
    </citation>
    <scope>IDENTIFICATION</scope>
</reference>
<evidence type="ECO:0000259" key="3">
    <source>
        <dbReference type="Pfam" id="PF00501"/>
    </source>
</evidence>
<dbReference type="Proteomes" id="UP000472264">
    <property type="component" value="Chromosome 17"/>
</dbReference>
<name>A0A665XFH0_ECHNA</name>
<dbReference type="Pfam" id="PF23024">
    <property type="entry name" value="AMP-dom_DIP2-like"/>
    <property type="match status" value="1"/>
</dbReference>
<evidence type="ECO:0000259" key="4">
    <source>
        <dbReference type="Pfam" id="PF23024"/>
    </source>
</evidence>
<organism evidence="5 6">
    <name type="scientific">Echeneis naucrates</name>
    <name type="common">Live sharksucker</name>
    <dbReference type="NCBI Taxonomy" id="173247"/>
    <lineage>
        <taxon>Eukaryota</taxon>
        <taxon>Metazoa</taxon>
        <taxon>Chordata</taxon>
        <taxon>Craniata</taxon>
        <taxon>Vertebrata</taxon>
        <taxon>Euteleostomi</taxon>
        <taxon>Actinopterygii</taxon>
        <taxon>Neopterygii</taxon>
        <taxon>Teleostei</taxon>
        <taxon>Neoteleostei</taxon>
        <taxon>Acanthomorphata</taxon>
        <taxon>Carangaria</taxon>
        <taxon>Carangiformes</taxon>
        <taxon>Echeneidae</taxon>
        <taxon>Echeneis</taxon>
    </lineage>
</organism>
<dbReference type="PANTHER" id="PTHR22754">
    <property type="entry name" value="DISCO-INTERACTING PROTEIN 2 DIP2 -RELATED"/>
    <property type="match status" value="1"/>
</dbReference>
<dbReference type="FunFam" id="3.30.300.30:FF:000003">
    <property type="entry name" value="DIP2 disco-interacting protein 2 homolog A"/>
    <property type="match status" value="1"/>
</dbReference>
<protein>
    <submittedName>
        <fullName evidence="5">Disco-interacting protein 2 homolog Ca</fullName>
    </submittedName>
</protein>
<dbReference type="CDD" id="cd05905">
    <property type="entry name" value="Dip2"/>
    <property type="match status" value="2"/>
</dbReference>
<dbReference type="Gene3D" id="3.30.300.30">
    <property type="match status" value="2"/>
</dbReference>
<dbReference type="Ensembl" id="ENSENLT00000056229.1">
    <property type="protein sequence ID" value="ENSENLP00000054937.1"/>
    <property type="gene ID" value="ENSENLG00000022860.1"/>
</dbReference>
<gene>
    <name evidence="5" type="primary">dip2c</name>
</gene>
<feature type="domain" description="AMP-dependent synthetase/ligase" evidence="3">
    <location>
        <begin position="961"/>
        <end position="1371"/>
    </location>
</feature>
<feature type="region of interest" description="Disordered" evidence="2">
    <location>
        <begin position="172"/>
        <end position="201"/>
    </location>
</feature>
<dbReference type="InterPro" id="IPR037337">
    <property type="entry name" value="Dip2-like_dom"/>
</dbReference>
<reference evidence="5" key="3">
    <citation type="submission" date="2025-09" db="UniProtKB">
        <authorList>
            <consortium name="Ensembl"/>
        </authorList>
    </citation>
    <scope>IDENTIFICATION</scope>
</reference>
<dbReference type="PANTHER" id="PTHR22754:SF33">
    <property type="entry name" value="DISCO-INTERACTING PROTEIN 2 HOMOLOG C"/>
    <property type="match status" value="1"/>
</dbReference>
<evidence type="ECO:0000313" key="5">
    <source>
        <dbReference type="Ensembl" id="ENSENLP00000054937.1"/>
    </source>
</evidence>
<feature type="region of interest" description="Disordered" evidence="2">
    <location>
        <begin position="216"/>
        <end position="239"/>
    </location>
</feature>
<accession>A0A665XFH0</accession>
<dbReference type="InterPro" id="IPR025110">
    <property type="entry name" value="AMP-bd_C"/>
</dbReference>
<dbReference type="InterPro" id="IPR042099">
    <property type="entry name" value="ANL_N_sf"/>
</dbReference>
<comment type="similarity">
    <text evidence="1">Belongs to the DIP2 family.</text>
</comment>
<feature type="region of interest" description="Disordered" evidence="2">
    <location>
        <begin position="138"/>
        <end position="157"/>
    </location>
</feature>
<feature type="compositionally biased region" description="Low complexity" evidence="2">
    <location>
        <begin position="173"/>
        <end position="194"/>
    </location>
</feature>
<dbReference type="FunFam" id="3.30.300.30:FF:000001">
    <property type="entry name" value="DIP2 disco-interacting protein 2 homolog C"/>
    <property type="match status" value="1"/>
</dbReference>